<keyword evidence="4" id="KW-1003">Cell membrane</keyword>
<evidence type="ECO:0000256" key="3">
    <source>
        <dbReference type="ARBA" id="ARBA00022449"/>
    </source>
</evidence>
<keyword evidence="3" id="KW-0813">Transport</keyword>
<dbReference type="GO" id="GO:0005886">
    <property type="term" value="C:plasma membrane"/>
    <property type="evidence" value="ECO:0007669"/>
    <property type="project" value="UniProtKB-SubCell"/>
</dbReference>
<protein>
    <submittedName>
        <fullName evidence="11">Cation:proton antiporter</fullName>
    </submittedName>
    <submittedName>
        <fullName evidence="10">Monovalent cation/H+ antiporter subunit E</fullName>
    </submittedName>
    <submittedName>
        <fullName evidence="9">Multicomponent sodium ion:proton antiporter transporter</fullName>
    </submittedName>
</protein>
<keyword evidence="3" id="KW-0050">Antiport</keyword>
<evidence type="ECO:0000256" key="8">
    <source>
        <dbReference type="SAM" id="Phobius"/>
    </source>
</evidence>
<proteinExistence type="inferred from homology"/>
<dbReference type="EMBL" id="JX399450">
    <property type="protein sequence ID" value="AFV25873.1"/>
    <property type="molecule type" value="Genomic_DNA"/>
</dbReference>
<keyword evidence="7 8" id="KW-0472">Membrane</keyword>
<feature type="transmembrane region" description="Helical" evidence="8">
    <location>
        <begin position="54"/>
        <end position="73"/>
    </location>
</feature>
<reference evidence="9" key="1">
    <citation type="submission" date="2012-07" db="EMBL/GenBank/DDBJ databases">
        <title>A Draft Genome for Bacillus alcalophilus strain ATCC 27647.</title>
        <authorList>
            <person name="Attie O."/>
            <person name="Jayaprakash A."/>
            <person name="Sachidanandam R."/>
            <person name="Shah H."/>
            <person name="Paulsen I."/>
            <person name="Morino M."/>
            <person name="Ito M."/>
            <person name="Krulwich T."/>
        </authorList>
    </citation>
    <scope>NUCLEOTIDE SEQUENCE</scope>
    <source>
        <strain evidence="9">ATCC 27647</strain>
    </source>
</reference>
<comment type="similarity">
    <text evidence="2">Belongs to the CPA3 antiporters (TC 2.A.63) subunit E family.</text>
</comment>
<dbReference type="PIRSF" id="PIRSF019239">
    <property type="entry name" value="MrpE"/>
    <property type="match status" value="1"/>
</dbReference>
<dbReference type="RefSeq" id="WP_003323517.1">
    <property type="nucleotide sequence ID" value="NZ_ALPT02000036.1"/>
</dbReference>
<keyword evidence="6 8" id="KW-1133">Transmembrane helix</keyword>
<dbReference type="OrthoDB" id="9800498at2"/>
<evidence type="ECO:0000256" key="2">
    <source>
        <dbReference type="ARBA" id="ARBA00006228"/>
    </source>
</evidence>
<evidence type="ECO:0000313" key="12">
    <source>
        <dbReference type="Proteomes" id="UP000002754"/>
    </source>
</evidence>
<dbReference type="NCBIfam" id="NF009292">
    <property type="entry name" value="PRK12651.1-3"/>
    <property type="match status" value="1"/>
</dbReference>
<dbReference type="Proteomes" id="UP000002754">
    <property type="component" value="Unassembled WGS sequence"/>
</dbReference>
<evidence type="ECO:0000256" key="7">
    <source>
        <dbReference type="ARBA" id="ARBA00023136"/>
    </source>
</evidence>
<dbReference type="Pfam" id="PF01899">
    <property type="entry name" value="MNHE"/>
    <property type="match status" value="1"/>
</dbReference>
<dbReference type="GO" id="GO:0008324">
    <property type="term" value="F:monoatomic cation transmembrane transporter activity"/>
    <property type="evidence" value="ECO:0007669"/>
    <property type="project" value="InterPro"/>
</dbReference>
<dbReference type="EMBL" id="ALPT02000036">
    <property type="protein sequence ID" value="KGA97129.1"/>
    <property type="molecule type" value="Genomic_DNA"/>
</dbReference>
<dbReference type="STRING" id="1218173.BALCAV_0211945"/>
<evidence type="ECO:0000313" key="9">
    <source>
        <dbReference type="EMBL" id="AFV25873.1"/>
    </source>
</evidence>
<gene>
    <name evidence="11" type="ORF">AJ85_19745</name>
    <name evidence="9" type="ORF">BalcAV2972</name>
    <name evidence="10" type="ORF">BALCAV_0211945</name>
</gene>
<evidence type="ECO:0000256" key="4">
    <source>
        <dbReference type="ARBA" id="ARBA00022475"/>
    </source>
</evidence>
<evidence type="ECO:0000313" key="13">
    <source>
        <dbReference type="Proteomes" id="UP000297014"/>
    </source>
</evidence>
<name>J8T8A9_ALKAL</name>
<comment type="subcellular location">
    <subcellularLocation>
        <location evidence="1">Cell membrane</location>
        <topology evidence="1">Multi-pass membrane protein</topology>
    </subcellularLocation>
</comment>
<dbReference type="GO" id="GO:0015297">
    <property type="term" value="F:antiporter activity"/>
    <property type="evidence" value="ECO:0007669"/>
    <property type="project" value="UniProtKB-KW"/>
</dbReference>
<organism evidence="10 12">
    <name type="scientific">Alkalihalobacillus alcalophilus ATCC 27647 = CGMCC 1.3604</name>
    <dbReference type="NCBI Taxonomy" id="1218173"/>
    <lineage>
        <taxon>Bacteria</taxon>
        <taxon>Bacillati</taxon>
        <taxon>Bacillota</taxon>
        <taxon>Bacilli</taxon>
        <taxon>Bacillales</taxon>
        <taxon>Bacillaceae</taxon>
        <taxon>Alkalihalobacillus</taxon>
    </lineage>
</organism>
<dbReference type="AlphaFoldDB" id="J8T8A9"/>
<dbReference type="PANTHER" id="PTHR34584:SF1">
    <property type="entry name" value="NA(+)_H(+) ANTIPORTER SUBUNIT E1"/>
    <property type="match status" value="1"/>
</dbReference>
<feature type="transmembrane region" description="Helical" evidence="8">
    <location>
        <begin position="24"/>
        <end position="42"/>
    </location>
</feature>
<dbReference type="Proteomes" id="UP000297014">
    <property type="component" value="Unassembled WGS sequence"/>
</dbReference>
<sequence>MAFQILLNLLIAFAWVNFQHSYTSVDFLVGYIIGIFILFFLRRFMKFDFYMRRVWALIKLAVLFFVELIKANIDVLRVVLKPKLDNQPGIIAVPTKLTTDWEVSLLAALISLTPGTLSMDFSQDGKYIYVHALDIPNKEQMVRDIHDTFERAIMEVTRGNV</sequence>
<keyword evidence="12" id="KW-1185">Reference proteome</keyword>
<dbReference type="PANTHER" id="PTHR34584">
    <property type="entry name" value="NA(+)/H(+) ANTIPORTER SUBUNIT E1"/>
    <property type="match status" value="1"/>
</dbReference>
<dbReference type="EMBL" id="JALP01000266">
    <property type="protein sequence ID" value="THG89075.1"/>
    <property type="molecule type" value="Genomic_DNA"/>
</dbReference>
<dbReference type="eggNOG" id="COG1863">
    <property type="taxonomic scope" value="Bacteria"/>
</dbReference>
<reference evidence="10 12" key="2">
    <citation type="journal article" date="2014" name="Genome Announc.">
        <title>Draft Genome Sequence of Bacillus alcalophilus AV1934, a Classic Alkaliphile Isolated from Human Feces in 1934.</title>
        <authorList>
            <person name="Attie O."/>
            <person name="Jayaprakash A."/>
            <person name="Shah H."/>
            <person name="Paulsen I.T."/>
            <person name="Morino M."/>
            <person name="Takahashi Y."/>
            <person name="Narumi I."/>
            <person name="Sachidanandam R."/>
            <person name="Satoh K."/>
            <person name="Ito M."/>
            <person name="Krulwich T.A."/>
        </authorList>
    </citation>
    <scope>NUCLEOTIDE SEQUENCE [LARGE SCALE GENOMIC DNA]</scope>
    <source>
        <strain evidence="10 12">AV1934</strain>
    </source>
</reference>
<dbReference type="InterPro" id="IPR002758">
    <property type="entry name" value="Cation_antiport_E"/>
</dbReference>
<keyword evidence="5 8" id="KW-0812">Transmembrane</keyword>
<accession>J8T8A9</accession>
<evidence type="ECO:0000256" key="6">
    <source>
        <dbReference type="ARBA" id="ARBA00022989"/>
    </source>
</evidence>
<evidence type="ECO:0000256" key="1">
    <source>
        <dbReference type="ARBA" id="ARBA00004651"/>
    </source>
</evidence>
<reference evidence="11 13" key="3">
    <citation type="submission" date="2014-01" db="EMBL/GenBank/DDBJ databases">
        <title>Draft genome sequencing of Bacillus alcalophilus CGMCC 1.3604.</title>
        <authorList>
            <person name="Yang J."/>
            <person name="Diao L."/>
            <person name="Yang S."/>
        </authorList>
    </citation>
    <scope>NUCLEOTIDE SEQUENCE [LARGE SCALE GENOMIC DNA]</scope>
    <source>
        <strain evidence="11 13">CGMCC 1.3604</strain>
    </source>
</reference>
<evidence type="ECO:0000256" key="5">
    <source>
        <dbReference type="ARBA" id="ARBA00022692"/>
    </source>
</evidence>
<evidence type="ECO:0000313" key="10">
    <source>
        <dbReference type="EMBL" id="KGA97129.1"/>
    </source>
</evidence>
<evidence type="ECO:0000313" key="11">
    <source>
        <dbReference type="EMBL" id="THG89075.1"/>
    </source>
</evidence>